<dbReference type="AlphaFoldDB" id="A0A3B1DUD3"/>
<sequence length="181" mass="20328">MRVGERIRIWRKKSGLTLKDVSEKIKISQGSLSDIENNNSYPSFDTIQSFCLHTTINLEWLVSGIGKMFDENKPAPATGVEKKINVDDSYTFPISSDAFRETAAVNKIPGSDFSQGDFLGMTKREIFGLVAMHAVLSNPKPHKKIFNSDTEDKKICGHFFAHVVEYVDQTLEKLGEKQPES</sequence>
<organism evidence="2">
    <name type="scientific">hydrothermal vent metagenome</name>
    <dbReference type="NCBI Taxonomy" id="652676"/>
    <lineage>
        <taxon>unclassified sequences</taxon>
        <taxon>metagenomes</taxon>
        <taxon>ecological metagenomes</taxon>
    </lineage>
</organism>
<name>A0A3B1DUD3_9ZZZZ</name>
<dbReference type="SMART" id="SM00530">
    <property type="entry name" value="HTH_XRE"/>
    <property type="match status" value="1"/>
</dbReference>
<reference evidence="2" key="1">
    <citation type="submission" date="2018-06" db="EMBL/GenBank/DDBJ databases">
        <authorList>
            <person name="Zhirakovskaya E."/>
        </authorList>
    </citation>
    <scope>NUCLEOTIDE SEQUENCE</scope>
</reference>
<dbReference type="EMBL" id="UOGG01000189">
    <property type="protein sequence ID" value="VAX32227.1"/>
    <property type="molecule type" value="Genomic_DNA"/>
</dbReference>
<evidence type="ECO:0000313" key="2">
    <source>
        <dbReference type="EMBL" id="VAX32227.1"/>
    </source>
</evidence>
<dbReference type="Pfam" id="PF12844">
    <property type="entry name" value="HTH_19"/>
    <property type="match status" value="1"/>
</dbReference>
<dbReference type="InterPro" id="IPR001387">
    <property type="entry name" value="Cro/C1-type_HTH"/>
</dbReference>
<proteinExistence type="predicted"/>
<gene>
    <name evidence="2" type="ORF">MNBD_NITROSPINAE05-832</name>
</gene>
<dbReference type="GO" id="GO:0003677">
    <property type="term" value="F:DNA binding"/>
    <property type="evidence" value="ECO:0007669"/>
    <property type="project" value="InterPro"/>
</dbReference>
<dbReference type="CDD" id="cd00093">
    <property type="entry name" value="HTH_XRE"/>
    <property type="match status" value="1"/>
</dbReference>
<dbReference type="InterPro" id="IPR010982">
    <property type="entry name" value="Lambda_DNA-bd_dom_sf"/>
</dbReference>
<dbReference type="Gene3D" id="1.10.260.40">
    <property type="entry name" value="lambda repressor-like DNA-binding domains"/>
    <property type="match status" value="1"/>
</dbReference>
<feature type="domain" description="HTH cro/C1-type" evidence="1">
    <location>
        <begin position="7"/>
        <end position="61"/>
    </location>
</feature>
<accession>A0A3B1DUD3</accession>
<protein>
    <recommendedName>
        <fullName evidence="1">HTH cro/C1-type domain-containing protein</fullName>
    </recommendedName>
</protein>
<dbReference type="PROSITE" id="PS50943">
    <property type="entry name" value="HTH_CROC1"/>
    <property type="match status" value="1"/>
</dbReference>
<evidence type="ECO:0000259" key="1">
    <source>
        <dbReference type="PROSITE" id="PS50943"/>
    </source>
</evidence>
<dbReference type="SUPFAM" id="SSF47413">
    <property type="entry name" value="lambda repressor-like DNA-binding domains"/>
    <property type="match status" value="1"/>
</dbReference>